<feature type="transmembrane region" description="Helical" evidence="6">
    <location>
        <begin position="89"/>
        <end position="113"/>
    </location>
</feature>
<evidence type="ECO:0000256" key="2">
    <source>
        <dbReference type="ARBA" id="ARBA00007362"/>
    </source>
</evidence>
<protein>
    <submittedName>
        <fullName evidence="8">EamA family transporter</fullName>
    </submittedName>
</protein>
<feature type="transmembrane region" description="Helical" evidence="6">
    <location>
        <begin position="210"/>
        <end position="233"/>
    </location>
</feature>
<dbReference type="SUPFAM" id="SSF103481">
    <property type="entry name" value="Multidrug resistance efflux transporter EmrE"/>
    <property type="match status" value="2"/>
</dbReference>
<feature type="domain" description="EamA" evidence="7">
    <location>
        <begin position="4"/>
        <end position="135"/>
    </location>
</feature>
<dbReference type="PANTHER" id="PTHR32322">
    <property type="entry name" value="INNER MEMBRANE TRANSPORTER"/>
    <property type="match status" value="1"/>
</dbReference>
<evidence type="ECO:0000256" key="1">
    <source>
        <dbReference type="ARBA" id="ARBA00004141"/>
    </source>
</evidence>
<evidence type="ECO:0000313" key="8">
    <source>
        <dbReference type="EMBL" id="ATP55095.1"/>
    </source>
</evidence>
<dbReference type="Proteomes" id="UP000223749">
    <property type="component" value="Chromosome"/>
</dbReference>
<dbReference type="InterPro" id="IPR037185">
    <property type="entry name" value="EmrE-like"/>
</dbReference>
<dbReference type="EMBL" id="CP024091">
    <property type="protein sequence ID" value="ATP55095.1"/>
    <property type="molecule type" value="Genomic_DNA"/>
</dbReference>
<dbReference type="GO" id="GO:0016020">
    <property type="term" value="C:membrane"/>
    <property type="evidence" value="ECO:0007669"/>
    <property type="project" value="UniProtKB-SubCell"/>
</dbReference>
<dbReference type="PANTHER" id="PTHR32322:SF2">
    <property type="entry name" value="EAMA DOMAIN-CONTAINING PROTEIN"/>
    <property type="match status" value="1"/>
</dbReference>
<feature type="transmembrane region" description="Helical" evidence="6">
    <location>
        <begin position="263"/>
        <end position="281"/>
    </location>
</feature>
<keyword evidence="3 6" id="KW-0812">Transmembrane</keyword>
<feature type="transmembrane region" description="Helical" evidence="6">
    <location>
        <begin position="179"/>
        <end position="198"/>
    </location>
</feature>
<feature type="transmembrane region" description="Helical" evidence="6">
    <location>
        <begin position="122"/>
        <end position="140"/>
    </location>
</feature>
<dbReference type="InterPro" id="IPR050638">
    <property type="entry name" value="AA-Vitamin_Transporters"/>
</dbReference>
<dbReference type="KEGG" id="pgs:CPT03_00730"/>
<evidence type="ECO:0000256" key="3">
    <source>
        <dbReference type="ARBA" id="ARBA00022692"/>
    </source>
</evidence>
<keyword evidence="4 6" id="KW-1133">Transmembrane helix</keyword>
<keyword evidence="9" id="KW-1185">Reference proteome</keyword>
<comment type="subcellular location">
    <subcellularLocation>
        <location evidence="1">Membrane</location>
        <topology evidence="1">Multi-pass membrane protein</topology>
    </subcellularLocation>
</comment>
<accession>A0A2D1U0F5</accession>
<evidence type="ECO:0000256" key="4">
    <source>
        <dbReference type="ARBA" id="ARBA00022989"/>
    </source>
</evidence>
<reference evidence="8 9" key="1">
    <citation type="submission" date="2017-10" db="EMBL/GenBank/DDBJ databases">
        <title>Whole genome of Pedobacter ginsengisoli T01R-27 isolated from tomato rhizosphere.</title>
        <authorList>
            <person name="Weon H.-Y."/>
            <person name="Lee S.A."/>
            <person name="Sang M.K."/>
            <person name="Song J."/>
        </authorList>
    </citation>
    <scope>NUCLEOTIDE SEQUENCE [LARGE SCALE GENOMIC DNA]</scope>
    <source>
        <strain evidence="8 9">T01R-27</strain>
    </source>
</reference>
<comment type="similarity">
    <text evidence="2">Belongs to the EamA transporter family.</text>
</comment>
<dbReference type="RefSeq" id="WP_099437049.1">
    <property type="nucleotide sequence ID" value="NZ_CP024091.1"/>
</dbReference>
<feature type="transmembrane region" description="Helical" evidence="6">
    <location>
        <begin position="64"/>
        <end position="83"/>
    </location>
</feature>
<feature type="transmembrane region" description="Helical" evidence="6">
    <location>
        <begin position="30"/>
        <end position="52"/>
    </location>
</feature>
<dbReference type="Pfam" id="PF00892">
    <property type="entry name" value="EamA"/>
    <property type="match status" value="2"/>
</dbReference>
<name>A0A2D1U0F5_9SPHI</name>
<dbReference type="OrthoDB" id="1098926at2"/>
<proteinExistence type="inferred from homology"/>
<evidence type="ECO:0000256" key="5">
    <source>
        <dbReference type="ARBA" id="ARBA00023136"/>
    </source>
</evidence>
<feature type="domain" description="EamA" evidence="7">
    <location>
        <begin position="148"/>
        <end position="280"/>
    </location>
</feature>
<gene>
    <name evidence="8" type="ORF">CPT03_00730</name>
</gene>
<organism evidence="8 9">
    <name type="scientific">Pedobacter ginsengisoli</name>
    <dbReference type="NCBI Taxonomy" id="363852"/>
    <lineage>
        <taxon>Bacteria</taxon>
        <taxon>Pseudomonadati</taxon>
        <taxon>Bacteroidota</taxon>
        <taxon>Sphingobacteriia</taxon>
        <taxon>Sphingobacteriales</taxon>
        <taxon>Sphingobacteriaceae</taxon>
        <taxon>Pedobacter</taxon>
    </lineage>
</organism>
<dbReference type="InterPro" id="IPR000620">
    <property type="entry name" value="EamA_dom"/>
</dbReference>
<feature type="transmembrane region" description="Helical" evidence="6">
    <location>
        <begin position="146"/>
        <end position="167"/>
    </location>
</feature>
<feature type="transmembrane region" description="Helical" evidence="6">
    <location>
        <begin position="240"/>
        <end position="257"/>
    </location>
</feature>
<evidence type="ECO:0000313" key="9">
    <source>
        <dbReference type="Proteomes" id="UP000223749"/>
    </source>
</evidence>
<dbReference type="AlphaFoldDB" id="A0A2D1U0F5"/>
<keyword evidence="5 6" id="KW-0472">Membrane</keyword>
<sequence length="293" mass="32530">MKNIFIGLLFAMLWASASVATKFGILSAPPLVLANIRFFIAGMVLLSIGYVFNRSYKLPNADEWKHLAIFGLLNTTVYLGLYVCAMKYTAAGIGSLATSTNPLLIVLLSSWLIGRKPSKEEVFSILIGMIGIGIATYPLLKDSSTTIMGVSLLMLSMVSVSFASVYYARVKWTLPNILINGWQVALGGIFLLPITFSLSDFSSIQVDSRLIFSSLWLSLSVSVIGLICWFYLLKIDTVKASLWLFLCPLFGFFYAWWLMDEPITMYTVLGTLLVIFGLYLGQRKNLTAKTKKQ</sequence>
<evidence type="ECO:0000256" key="6">
    <source>
        <dbReference type="SAM" id="Phobius"/>
    </source>
</evidence>
<evidence type="ECO:0000259" key="7">
    <source>
        <dbReference type="Pfam" id="PF00892"/>
    </source>
</evidence>